<evidence type="ECO:0000256" key="3">
    <source>
        <dbReference type="ARBA" id="ARBA00022617"/>
    </source>
</evidence>
<name>A0A6M1RI84_9BACT</name>
<dbReference type="SMART" id="SM00564">
    <property type="entry name" value="PQQ"/>
    <property type="match status" value="5"/>
</dbReference>
<dbReference type="Proteomes" id="UP000477311">
    <property type="component" value="Unassembled WGS sequence"/>
</dbReference>
<dbReference type="InterPro" id="IPR002372">
    <property type="entry name" value="PQQ_rpt_dom"/>
</dbReference>
<keyword evidence="7 8" id="KW-0408">Iron</keyword>
<evidence type="ECO:0000259" key="10">
    <source>
        <dbReference type="PROSITE" id="PS51007"/>
    </source>
</evidence>
<dbReference type="InterPro" id="IPR018391">
    <property type="entry name" value="PQQ_b-propeller_rpt"/>
</dbReference>
<keyword evidence="4 8" id="KW-0479">Metal-binding</keyword>
<keyword evidence="3 8" id="KW-0349">Heme</keyword>
<dbReference type="GO" id="GO:0016020">
    <property type="term" value="C:membrane"/>
    <property type="evidence" value="ECO:0007669"/>
    <property type="project" value="InterPro"/>
</dbReference>
<evidence type="ECO:0000256" key="2">
    <source>
        <dbReference type="ARBA" id="ARBA00008156"/>
    </source>
</evidence>
<reference evidence="11 12" key="1">
    <citation type="submission" date="2020-02" db="EMBL/GenBank/DDBJ databases">
        <title>Draft genome sequence of Limisphaera ngatamarikiensis NGM72.4T, a thermophilic Verrucomicrobia grouped in subdivision 3.</title>
        <authorList>
            <person name="Carere C.R."/>
            <person name="Steen J."/>
            <person name="Hugenholtz P."/>
            <person name="Stott M.B."/>
        </authorList>
    </citation>
    <scope>NUCLEOTIDE SEQUENCE [LARGE SCALE GENOMIC DNA]</scope>
    <source>
        <strain evidence="11 12">NGM72.4</strain>
    </source>
</reference>
<dbReference type="PANTHER" id="PTHR32303">
    <property type="entry name" value="QUINOPROTEIN ALCOHOL DEHYDROGENASE (CYTOCHROME C)"/>
    <property type="match status" value="1"/>
</dbReference>
<sequence>MSSVRTVQGGRIRGIGSLPGNDSRSRAYRRSLCAARLPGVPAGWLWVWGLWVCLAGGSDWPEYLGDAGRSHYSGLRQIHRRNVHRLQVAWVYRTGDAQRDPPSQIQCNPLIVDGVLYGISPGLKLFALDAATGRELWRFDPVQAGLLASGSGIQRGVVFWREGTHARVFYMAGPYLVAVDARTGRLIPGFGREGRVDLRDDLGRDVRNLYVVGTSPPALFEDLLIVGMRVGEGPEPAAPGHIRAYDVRTGRLVWRFHTIPMPGEPGYETWPPDAWRHVGGANCWAGMAVDRRRGIVFVPTGSATYDFWGGDRVGQNLYANCLLALDARTGRRLWHFQFVHHDLWDRDLPAPPTLCTVRRHGRRVDAVAQVTKSGHVFVFDRVTGEPLFPVEERPVPPSDLPGESAWPTQPFPLRPAPFARQLFTYTEITDRTPAARRAVLDRFAKLRPHVPFQPPSREGTIILPGFDGGAEWGGAAVDPEGVLYVNANEMPWVLTMVEVPSSGTADQPDGPGLYVQICAACHGMDRQGRTAHGQSVPSLVDIGRKLDRAAFLQLLETGRGGMPSFGFLSPAQKGALADYLLGGPGSGSPAYPDPREVRTVNPLGRVPFVSTGYHRWLDPEGYPAIRPPWGTLTAIDLNTGEFRWQVTLGEYPELTAQGWPPTGTENYGGPLVTAGDLLFIAATRDEMFRAFDRRTGALLWQTRLPAGGYATPATYEVQGRQFVVIACGGGKMGTPAGDAYVAFALPEGR</sequence>
<evidence type="ECO:0000256" key="6">
    <source>
        <dbReference type="ARBA" id="ARBA00023002"/>
    </source>
</evidence>
<comment type="caution">
    <text evidence="11">The sequence shown here is derived from an EMBL/GenBank/DDBJ whole genome shotgun (WGS) entry which is preliminary data.</text>
</comment>
<evidence type="ECO:0000256" key="4">
    <source>
        <dbReference type="ARBA" id="ARBA00022723"/>
    </source>
</evidence>
<keyword evidence="6" id="KW-0560">Oxidoreductase</keyword>
<evidence type="ECO:0000256" key="5">
    <source>
        <dbReference type="ARBA" id="ARBA00022729"/>
    </source>
</evidence>
<dbReference type="Pfam" id="PF13442">
    <property type="entry name" value="Cytochrome_CBB3"/>
    <property type="match status" value="1"/>
</dbReference>
<dbReference type="GO" id="GO:0009055">
    <property type="term" value="F:electron transfer activity"/>
    <property type="evidence" value="ECO:0007669"/>
    <property type="project" value="InterPro"/>
</dbReference>
<dbReference type="InterPro" id="IPR036909">
    <property type="entry name" value="Cyt_c-like_dom_sf"/>
</dbReference>
<dbReference type="CDD" id="cd10280">
    <property type="entry name" value="PQQ_mGDH"/>
    <property type="match status" value="1"/>
</dbReference>
<dbReference type="PROSITE" id="PS51007">
    <property type="entry name" value="CYTC"/>
    <property type="match status" value="1"/>
</dbReference>
<evidence type="ECO:0000313" key="12">
    <source>
        <dbReference type="Proteomes" id="UP000477311"/>
    </source>
</evidence>
<dbReference type="InterPro" id="IPR017511">
    <property type="entry name" value="PQQ_mDH"/>
</dbReference>
<evidence type="ECO:0000256" key="1">
    <source>
        <dbReference type="ARBA" id="ARBA00001931"/>
    </source>
</evidence>
<evidence type="ECO:0000256" key="7">
    <source>
        <dbReference type="ARBA" id="ARBA00023004"/>
    </source>
</evidence>
<dbReference type="Gene3D" id="1.10.760.10">
    <property type="entry name" value="Cytochrome c-like domain"/>
    <property type="match status" value="1"/>
</dbReference>
<keyword evidence="5" id="KW-0732">Signal</keyword>
<dbReference type="AlphaFoldDB" id="A0A6M1RI84"/>
<dbReference type="InterPro" id="IPR011047">
    <property type="entry name" value="Quinoprotein_ADH-like_sf"/>
</dbReference>
<organism evidence="11 12">
    <name type="scientific">Limisphaera ngatamarikiensis</name>
    <dbReference type="NCBI Taxonomy" id="1324935"/>
    <lineage>
        <taxon>Bacteria</taxon>
        <taxon>Pseudomonadati</taxon>
        <taxon>Verrucomicrobiota</taxon>
        <taxon>Verrucomicrobiia</taxon>
        <taxon>Limisphaerales</taxon>
        <taxon>Limisphaeraceae</taxon>
        <taxon>Limisphaera</taxon>
    </lineage>
</organism>
<evidence type="ECO:0000256" key="8">
    <source>
        <dbReference type="PROSITE-ProRule" id="PRU00433"/>
    </source>
</evidence>
<comment type="similarity">
    <text evidence="2">Belongs to the bacterial PQQ dehydrogenase family.</text>
</comment>
<keyword evidence="12" id="KW-1185">Reference proteome</keyword>
<gene>
    <name evidence="11" type="ORF">G4L39_08190</name>
</gene>
<dbReference type="SUPFAM" id="SSF46626">
    <property type="entry name" value="Cytochrome c"/>
    <property type="match status" value="1"/>
</dbReference>
<dbReference type="GO" id="GO:0020037">
    <property type="term" value="F:heme binding"/>
    <property type="evidence" value="ECO:0007669"/>
    <property type="project" value="InterPro"/>
</dbReference>
<feature type="domain" description="Cytochrome c" evidence="10">
    <location>
        <begin position="505"/>
        <end position="584"/>
    </location>
</feature>
<feature type="region of interest" description="Disordered" evidence="9">
    <location>
        <begin position="1"/>
        <end position="24"/>
    </location>
</feature>
<dbReference type="SUPFAM" id="SSF50998">
    <property type="entry name" value="Quinoprotein alcohol dehydrogenase-like"/>
    <property type="match status" value="1"/>
</dbReference>
<evidence type="ECO:0000313" key="11">
    <source>
        <dbReference type="EMBL" id="NGO39376.1"/>
    </source>
</evidence>
<dbReference type="EMBL" id="JAAKYA010000053">
    <property type="protein sequence ID" value="NGO39376.1"/>
    <property type="molecule type" value="Genomic_DNA"/>
</dbReference>
<dbReference type="Gene3D" id="2.140.10.10">
    <property type="entry name" value="Quinoprotein alcohol dehydrogenase-like superfamily"/>
    <property type="match status" value="2"/>
</dbReference>
<comment type="cofactor">
    <cofactor evidence="1">
        <name>pyrroloquinoline quinone</name>
        <dbReference type="ChEBI" id="CHEBI:58442"/>
    </cofactor>
</comment>
<dbReference type="GO" id="GO:0016614">
    <property type="term" value="F:oxidoreductase activity, acting on CH-OH group of donors"/>
    <property type="evidence" value="ECO:0007669"/>
    <property type="project" value="InterPro"/>
</dbReference>
<protein>
    <submittedName>
        <fullName evidence="11">PQQ-binding-like beta-propeller repeat protein</fullName>
    </submittedName>
</protein>
<dbReference type="PANTHER" id="PTHR32303:SF4">
    <property type="entry name" value="QUINOPROTEIN GLUCOSE DEHYDROGENASE"/>
    <property type="match status" value="1"/>
</dbReference>
<dbReference type="GO" id="GO:0046872">
    <property type="term" value="F:metal ion binding"/>
    <property type="evidence" value="ECO:0007669"/>
    <property type="project" value="UniProtKB-KW"/>
</dbReference>
<dbReference type="GO" id="GO:0048038">
    <property type="term" value="F:quinone binding"/>
    <property type="evidence" value="ECO:0007669"/>
    <property type="project" value="InterPro"/>
</dbReference>
<dbReference type="InterPro" id="IPR009056">
    <property type="entry name" value="Cyt_c-like_dom"/>
</dbReference>
<dbReference type="RefSeq" id="WP_165107686.1">
    <property type="nucleotide sequence ID" value="NZ_JAAKYA010000053.1"/>
</dbReference>
<dbReference type="Pfam" id="PF01011">
    <property type="entry name" value="PQQ"/>
    <property type="match status" value="2"/>
</dbReference>
<accession>A0A6M1RI84</accession>
<proteinExistence type="inferred from homology"/>
<evidence type="ECO:0000256" key="9">
    <source>
        <dbReference type="SAM" id="MobiDB-lite"/>
    </source>
</evidence>